<feature type="region of interest" description="Disordered" evidence="3">
    <location>
        <begin position="1"/>
        <end position="68"/>
    </location>
</feature>
<protein>
    <submittedName>
        <fullName evidence="4">Hsp70 protein-domain-containing protein</fullName>
    </submittedName>
</protein>
<evidence type="ECO:0000313" key="4">
    <source>
        <dbReference type="EMBL" id="KAH9835053.1"/>
    </source>
</evidence>
<dbReference type="Gene3D" id="3.30.420.40">
    <property type="match status" value="1"/>
</dbReference>
<dbReference type="InterPro" id="IPR043129">
    <property type="entry name" value="ATPase_NBD"/>
</dbReference>
<keyword evidence="2" id="KW-0067">ATP-binding</keyword>
<name>A0ABQ8KC13_9APHY</name>
<dbReference type="InterPro" id="IPR013126">
    <property type="entry name" value="Hsp_70_fam"/>
</dbReference>
<keyword evidence="5" id="KW-1185">Reference proteome</keyword>
<evidence type="ECO:0000256" key="2">
    <source>
        <dbReference type="ARBA" id="ARBA00022840"/>
    </source>
</evidence>
<dbReference type="Proteomes" id="UP000814176">
    <property type="component" value="Unassembled WGS sequence"/>
</dbReference>
<keyword evidence="1" id="KW-0547">Nucleotide-binding</keyword>
<evidence type="ECO:0000313" key="5">
    <source>
        <dbReference type="Proteomes" id="UP000814176"/>
    </source>
</evidence>
<gene>
    <name evidence="4" type="ORF">C8Q71DRAFT_859376</name>
</gene>
<sequence>MRRLVRHYQDHPPSLPVSAAPSRHAHSSTLNDTSSKASTAAPPAKPSNPVKAKAPTKPVTRKEEESDGEILEAPHTFPFAVNSFAAHRCTRQATKDAGTISGLNVLRIINEPTAAAIAYGLDKKTEGERNVRIFDLGRGTSEDVPKHDAHMHPAISVALSAACVYDNIPPPNIHPGRTCLCAQRPS</sequence>
<proteinExistence type="predicted"/>
<feature type="compositionally biased region" description="Low complexity" evidence="3">
    <location>
        <begin position="33"/>
        <end position="42"/>
    </location>
</feature>
<evidence type="ECO:0000256" key="1">
    <source>
        <dbReference type="ARBA" id="ARBA00022741"/>
    </source>
</evidence>
<dbReference type="PANTHER" id="PTHR19375">
    <property type="entry name" value="HEAT SHOCK PROTEIN 70KDA"/>
    <property type="match status" value="1"/>
</dbReference>
<dbReference type="Pfam" id="PF00012">
    <property type="entry name" value="HSP70"/>
    <property type="match status" value="1"/>
</dbReference>
<organism evidence="4 5">
    <name type="scientific">Rhodofomes roseus</name>
    <dbReference type="NCBI Taxonomy" id="34475"/>
    <lineage>
        <taxon>Eukaryota</taxon>
        <taxon>Fungi</taxon>
        <taxon>Dikarya</taxon>
        <taxon>Basidiomycota</taxon>
        <taxon>Agaricomycotina</taxon>
        <taxon>Agaricomycetes</taxon>
        <taxon>Polyporales</taxon>
        <taxon>Rhodofomes</taxon>
    </lineage>
</organism>
<dbReference type="EMBL" id="JADCUA010000014">
    <property type="protein sequence ID" value="KAH9835053.1"/>
    <property type="molecule type" value="Genomic_DNA"/>
</dbReference>
<evidence type="ECO:0000256" key="3">
    <source>
        <dbReference type="SAM" id="MobiDB-lite"/>
    </source>
</evidence>
<dbReference type="GeneID" id="72008353"/>
<comment type="caution">
    <text evidence="4">The sequence shown here is derived from an EMBL/GenBank/DDBJ whole genome shotgun (WGS) entry which is preliminary data.</text>
</comment>
<reference evidence="4 5" key="1">
    <citation type="journal article" date="2021" name="Environ. Microbiol.">
        <title>Gene family expansions and transcriptome signatures uncover fungal adaptations to wood decay.</title>
        <authorList>
            <person name="Hage H."/>
            <person name="Miyauchi S."/>
            <person name="Viragh M."/>
            <person name="Drula E."/>
            <person name="Min B."/>
            <person name="Chaduli D."/>
            <person name="Navarro D."/>
            <person name="Favel A."/>
            <person name="Norest M."/>
            <person name="Lesage-Meessen L."/>
            <person name="Balint B."/>
            <person name="Merenyi Z."/>
            <person name="de Eugenio L."/>
            <person name="Morin E."/>
            <person name="Martinez A.T."/>
            <person name="Baldrian P."/>
            <person name="Stursova M."/>
            <person name="Martinez M.J."/>
            <person name="Novotny C."/>
            <person name="Magnuson J.K."/>
            <person name="Spatafora J.W."/>
            <person name="Maurice S."/>
            <person name="Pangilinan J."/>
            <person name="Andreopoulos W."/>
            <person name="LaButti K."/>
            <person name="Hundley H."/>
            <person name="Na H."/>
            <person name="Kuo A."/>
            <person name="Barry K."/>
            <person name="Lipzen A."/>
            <person name="Henrissat B."/>
            <person name="Riley R."/>
            <person name="Ahrendt S."/>
            <person name="Nagy L.G."/>
            <person name="Grigoriev I.V."/>
            <person name="Martin F."/>
            <person name="Rosso M.N."/>
        </authorList>
    </citation>
    <scope>NUCLEOTIDE SEQUENCE [LARGE SCALE GENOMIC DNA]</scope>
    <source>
        <strain evidence="4 5">CIRM-BRFM 1785</strain>
    </source>
</reference>
<dbReference type="RefSeq" id="XP_047777539.1">
    <property type="nucleotide sequence ID" value="XM_047927621.1"/>
</dbReference>
<dbReference type="SUPFAM" id="SSF53067">
    <property type="entry name" value="Actin-like ATPase domain"/>
    <property type="match status" value="1"/>
</dbReference>
<accession>A0ABQ8KC13</accession>